<comment type="caution">
    <text evidence="9">The sequence shown here is derived from an EMBL/GenBank/DDBJ whole genome shotgun (WGS) entry which is preliminary data.</text>
</comment>
<feature type="transmembrane region" description="Helical" evidence="8">
    <location>
        <begin position="139"/>
        <end position="161"/>
    </location>
</feature>
<evidence type="ECO:0000313" key="10">
    <source>
        <dbReference type="Proteomes" id="UP000548582"/>
    </source>
</evidence>
<keyword evidence="4 8" id="KW-0812">Transmembrane</keyword>
<dbReference type="AlphaFoldDB" id="A0A848EDS7"/>
<dbReference type="GO" id="GO:0005886">
    <property type="term" value="C:plasma membrane"/>
    <property type="evidence" value="ECO:0007669"/>
    <property type="project" value="UniProtKB-SubCell"/>
</dbReference>
<dbReference type="GO" id="GO:0016758">
    <property type="term" value="F:hexosyltransferase activity"/>
    <property type="evidence" value="ECO:0007669"/>
    <property type="project" value="InterPro"/>
</dbReference>
<evidence type="ECO:0000256" key="1">
    <source>
        <dbReference type="ARBA" id="ARBA00004651"/>
    </source>
</evidence>
<keyword evidence="5 8" id="KW-1133">Transmembrane helix</keyword>
<name>A0A848EDS7_9PROT</name>
<keyword evidence="6 8" id="KW-0472">Membrane</keyword>
<evidence type="ECO:0000256" key="2">
    <source>
        <dbReference type="ARBA" id="ARBA00022475"/>
    </source>
</evidence>
<reference evidence="9 10" key="1">
    <citation type="submission" date="2020-03" db="EMBL/GenBank/DDBJ databases">
        <authorList>
            <person name="Sun Q."/>
        </authorList>
    </citation>
    <scope>NUCLEOTIDE SEQUENCE [LARGE SCALE GENOMIC DNA]</scope>
    <source>
        <strain evidence="9 10">JC162</strain>
    </source>
</reference>
<feature type="transmembrane region" description="Helical" evidence="8">
    <location>
        <begin position="210"/>
        <end position="234"/>
    </location>
</feature>
<proteinExistence type="inferred from homology"/>
<feature type="transmembrane region" description="Helical" evidence="8">
    <location>
        <begin position="181"/>
        <end position="203"/>
    </location>
</feature>
<gene>
    <name evidence="9" type="ORF">GWK16_15495</name>
</gene>
<feature type="transmembrane region" description="Helical" evidence="8">
    <location>
        <begin position="306"/>
        <end position="334"/>
    </location>
</feature>
<evidence type="ECO:0000256" key="7">
    <source>
        <dbReference type="ARBA" id="ARBA00024033"/>
    </source>
</evidence>
<protein>
    <submittedName>
        <fullName evidence="9">DUF2029 domain-containing protein</fullName>
    </submittedName>
</protein>
<dbReference type="InterPro" id="IPR018584">
    <property type="entry name" value="GT87"/>
</dbReference>
<accession>A0A848EDS7</accession>
<keyword evidence="3" id="KW-0808">Transferase</keyword>
<evidence type="ECO:0000256" key="5">
    <source>
        <dbReference type="ARBA" id="ARBA00022989"/>
    </source>
</evidence>
<evidence type="ECO:0000256" key="4">
    <source>
        <dbReference type="ARBA" id="ARBA00022692"/>
    </source>
</evidence>
<comment type="subcellular location">
    <subcellularLocation>
        <location evidence="1">Cell membrane</location>
        <topology evidence="1">Multi-pass membrane protein</topology>
    </subcellularLocation>
</comment>
<keyword evidence="10" id="KW-1185">Reference proteome</keyword>
<dbReference type="Pfam" id="PF09594">
    <property type="entry name" value="GT87"/>
    <property type="match status" value="1"/>
</dbReference>
<sequence length="400" mass="41597">MIRALREGTWLTPARLRAYGLGYLLVVLAAVAATVPLILGWREAPPADLDYLSFHAAATMADAGRAAEVWDRDAHAAAQSALQGQPGRYFSFFYPPLFLLVLMPLGLLPLLLGLGVWLAATGGAMWVALRPWGVFRRPIAAACVMLAPAAVLNALHGQNGFLATALLAGAGLWLDRHPARAGAMFAMLAFKPQLGLLVLPVLLAGRRWAALGWAAGLGLASVALATLVLGPGIWPAFLARMPDAGAALSDGALAVWKLQSVMAMALTLGLPRGAAMGAQAIVAAAVLAAAIVAARRHLGGRAELAVIAAGAPLATPFVLVYDLVVLLVPMVWLLGEARRSGFLPWEKSGIALAWILPLLAFLASIGAEVSIGPLASIVTLGLVLRRIAAAPSARDQRPVA</sequence>
<dbReference type="Proteomes" id="UP000548582">
    <property type="component" value="Unassembled WGS sequence"/>
</dbReference>
<evidence type="ECO:0000256" key="3">
    <source>
        <dbReference type="ARBA" id="ARBA00022679"/>
    </source>
</evidence>
<organism evidence="9 10">
    <name type="scientific">Neoroseomonas marina</name>
    <dbReference type="NCBI Taxonomy" id="1232220"/>
    <lineage>
        <taxon>Bacteria</taxon>
        <taxon>Pseudomonadati</taxon>
        <taxon>Pseudomonadota</taxon>
        <taxon>Alphaproteobacteria</taxon>
        <taxon>Acetobacterales</taxon>
        <taxon>Acetobacteraceae</taxon>
        <taxon>Neoroseomonas</taxon>
    </lineage>
</organism>
<comment type="similarity">
    <text evidence="7">Belongs to the glycosyltransferase 87 family.</text>
</comment>
<evidence type="ECO:0000313" key="9">
    <source>
        <dbReference type="EMBL" id="NMJ42651.1"/>
    </source>
</evidence>
<evidence type="ECO:0000256" key="8">
    <source>
        <dbReference type="SAM" id="Phobius"/>
    </source>
</evidence>
<feature type="transmembrane region" description="Helical" evidence="8">
    <location>
        <begin position="97"/>
        <end position="127"/>
    </location>
</feature>
<dbReference type="RefSeq" id="WP_170054886.1">
    <property type="nucleotide sequence ID" value="NZ_JABBKX010000005.1"/>
</dbReference>
<dbReference type="EMBL" id="JABBKX010000005">
    <property type="protein sequence ID" value="NMJ42651.1"/>
    <property type="molecule type" value="Genomic_DNA"/>
</dbReference>
<evidence type="ECO:0000256" key="6">
    <source>
        <dbReference type="ARBA" id="ARBA00023136"/>
    </source>
</evidence>
<keyword evidence="2" id="KW-1003">Cell membrane</keyword>
<feature type="transmembrane region" description="Helical" evidence="8">
    <location>
        <begin position="274"/>
        <end position="294"/>
    </location>
</feature>
<feature type="transmembrane region" description="Helical" evidence="8">
    <location>
        <begin position="354"/>
        <end position="384"/>
    </location>
</feature>
<feature type="transmembrane region" description="Helical" evidence="8">
    <location>
        <begin position="21"/>
        <end position="41"/>
    </location>
</feature>